<dbReference type="Pfam" id="PF02668">
    <property type="entry name" value="TauD"/>
    <property type="match status" value="1"/>
</dbReference>
<dbReference type="InterPro" id="IPR003819">
    <property type="entry name" value="TauD/TfdA-like"/>
</dbReference>
<sequence length="285" mass="31504">MTIEILPTGAALGAEVRGFDISKPLSGGDATALKEAWADHIVLLFRGQNLTDDDLIRFSRHFGPLDIAPASATDYAGAQEKSRPEIWIISNVVENGKPIGALGDKEAEWHTDMSYVAEPPMASVLYSLEIPDRGGDTSFANMYKAYETLPAELRRATEGRLANHDSSTTSVGELRAGAGAVLNVRQAPGAKHPMVRTHPVTGGKALYLGRRLNAYVEGLELEESERLLDALWAHCAKPEFAWTHQWRVGDLLIWDNRCAIHRRDAFDGRQRRVMHRTQIKGDTPR</sequence>
<evidence type="ECO:0000313" key="7">
    <source>
        <dbReference type="EMBL" id="KAB7739016.1"/>
    </source>
</evidence>
<evidence type="ECO:0000256" key="3">
    <source>
        <dbReference type="ARBA" id="ARBA00022964"/>
    </source>
</evidence>
<keyword evidence="5" id="KW-0408">Iron</keyword>
<dbReference type="GO" id="GO:0006790">
    <property type="term" value="P:sulfur compound metabolic process"/>
    <property type="evidence" value="ECO:0007669"/>
    <property type="project" value="TreeGrafter"/>
</dbReference>
<evidence type="ECO:0000256" key="2">
    <source>
        <dbReference type="ARBA" id="ARBA00022723"/>
    </source>
</evidence>
<reference evidence="7 8" key="1">
    <citation type="submission" date="2019-09" db="EMBL/GenBank/DDBJ databases">
        <title>Parvibaculum sedimenti sp. nov., isolated from sediment.</title>
        <authorList>
            <person name="Wang Y."/>
        </authorList>
    </citation>
    <scope>NUCLEOTIDE SEQUENCE [LARGE SCALE GENOMIC DNA]</scope>
    <source>
        <strain evidence="7 8">HXT-9</strain>
    </source>
</reference>
<dbReference type="Proteomes" id="UP000468901">
    <property type="component" value="Unassembled WGS sequence"/>
</dbReference>
<organism evidence="7 8">
    <name type="scientific">Parvibaculum sedimenti</name>
    <dbReference type="NCBI Taxonomy" id="2608632"/>
    <lineage>
        <taxon>Bacteria</taxon>
        <taxon>Pseudomonadati</taxon>
        <taxon>Pseudomonadota</taxon>
        <taxon>Alphaproteobacteria</taxon>
        <taxon>Hyphomicrobiales</taxon>
        <taxon>Parvibaculaceae</taxon>
        <taxon>Parvibaculum</taxon>
    </lineage>
</organism>
<dbReference type="Gene3D" id="3.60.130.10">
    <property type="entry name" value="Clavaminate synthase-like"/>
    <property type="match status" value="1"/>
</dbReference>
<dbReference type="InterPro" id="IPR051323">
    <property type="entry name" value="AtsK-like"/>
</dbReference>
<keyword evidence="4" id="KW-0560">Oxidoreductase</keyword>
<dbReference type="PANTHER" id="PTHR30468:SF1">
    <property type="entry name" value="ALPHA-KETOGLUTARATE-DEPENDENT SULFONATE DIOXYGENASE"/>
    <property type="match status" value="1"/>
</dbReference>
<protein>
    <submittedName>
        <fullName evidence="7">TauD/TfdA family dioxygenase</fullName>
    </submittedName>
</protein>
<evidence type="ECO:0000259" key="6">
    <source>
        <dbReference type="Pfam" id="PF02668"/>
    </source>
</evidence>
<evidence type="ECO:0000256" key="1">
    <source>
        <dbReference type="ARBA" id="ARBA00005896"/>
    </source>
</evidence>
<feature type="domain" description="TauD/TfdA-like" evidence="6">
    <location>
        <begin position="7"/>
        <end position="277"/>
    </location>
</feature>
<dbReference type="InterPro" id="IPR042098">
    <property type="entry name" value="TauD-like_sf"/>
</dbReference>
<comment type="caution">
    <text evidence="7">The sequence shown here is derived from an EMBL/GenBank/DDBJ whole genome shotgun (WGS) entry which is preliminary data.</text>
</comment>
<comment type="similarity">
    <text evidence="1">Belongs to the TfdA dioxygenase family.</text>
</comment>
<keyword evidence="8" id="KW-1185">Reference proteome</keyword>
<keyword evidence="3 7" id="KW-0223">Dioxygenase</keyword>
<keyword evidence="2" id="KW-0479">Metal-binding</keyword>
<evidence type="ECO:0000256" key="5">
    <source>
        <dbReference type="ARBA" id="ARBA00023004"/>
    </source>
</evidence>
<dbReference type="EMBL" id="WESC01000014">
    <property type="protein sequence ID" value="KAB7739016.1"/>
    <property type="molecule type" value="Genomic_DNA"/>
</dbReference>
<proteinExistence type="inferred from homology"/>
<dbReference type="RefSeq" id="WP_152217107.1">
    <property type="nucleotide sequence ID" value="NZ_JBAQYD010000183.1"/>
</dbReference>
<evidence type="ECO:0000313" key="8">
    <source>
        <dbReference type="Proteomes" id="UP000468901"/>
    </source>
</evidence>
<accession>A0A6N6VFK3</accession>
<dbReference type="GO" id="GO:0000908">
    <property type="term" value="F:taurine dioxygenase activity"/>
    <property type="evidence" value="ECO:0007669"/>
    <property type="project" value="TreeGrafter"/>
</dbReference>
<dbReference type="SUPFAM" id="SSF51197">
    <property type="entry name" value="Clavaminate synthase-like"/>
    <property type="match status" value="1"/>
</dbReference>
<dbReference type="GO" id="GO:0005737">
    <property type="term" value="C:cytoplasm"/>
    <property type="evidence" value="ECO:0007669"/>
    <property type="project" value="TreeGrafter"/>
</dbReference>
<name>A0A6N6VFK3_9HYPH</name>
<gene>
    <name evidence="7" type="ORF">F2P47_14560</name>
</gene>
<dbReference type="GO" id="GO:0046872">
    <property type="term" value="F:metal ion binding"/>
    <property type="evidence" value="ECO:0007669"/>
    <property type="project" value="UniProtKB-KW"/>
</dbReference>
<evidence type="ECO:0000256" key="4">
    <source>
        <dbReference type="ARBA" id="ARBA00023002"/>
    </source>
</evidence>
<dbReference type="PANTHER" id="PTHR30468">
    <property type="entry name" value="ALPHA-KETOGLUTARATE-DEPENDENT SULFONATE DIOXYGENASE"/>
    <property type="match status" value="1"/>
</dbReference>
<dbReference type="AlphaFoldDB" id="A0A6N6VFK3"/>